<gene>
    <name evidence="1" type="ORF">ACFSTE_15000</name>
</gene>
<dbReference type="RefSeq" id="WP_176027028.1">
    <property type="nucleotide sequence ID" value="NZ_JBHSJV010000001.1"/>
</dbReference>
<dbReference type="PANTHER" id="PTHR13812">
    <property type="entry name" value="KETIMINE REDUCTASE MU-CRYSTALLIN"/>
    <property type="match status" value="1"/>
</dbReference>
<dbReference type="PANTHER" id="PTHR13812:SF19">
    <property type="entry name" value="KETIMINE REDUCTASE MU-CRYSTALLIN"/>
    <property type="match status" value="1"/>
</dbReference>
<dbReference type="EMBL" id="JBHULX010000030">
    <property type="protein sequence ID" value="MFD2592143.1"/>
    <property type="molecule type" value="Genomic_DNA"/>
</dbReference>
<reference evidence="2" key="1">
    <citation type="journal article" date="2019" name="Int. J. Syst. Evol. Microbiol.">
        <title>The Global Catalogue of Microorganisms (GCM) 10K type strain sequencing project: providing services to taxonomists for standard genome sequencing and annotation.</title>
        <authorList>
            <consortium name="The Broad Institute Genomics Platform"/>
            <consortium name="The Broad Institute Genome Sequencing Center for Infectious Disease"/>
            <person name="Wu L."/>
            <person name="Ma J."/>
        </authorList>
    </citation>
    <scope>NUCLEOTIDE SEQUENCE [LARGE SCALE GENOMIC DNA]</scope>
    <source>
        <strain evidence="2">KCTC 42423</strain>
    </source>
</reference>
<accession>A0ABW5NC18</accession>
<dbReference type="Pfam" id="PF02423">
    <property type="entry name" value="OCD_Mu_crystall"/>
    <property type="match status" value="1"/>
</dbReference>
<dbReference type="InterPro" id="IPR023401">
    <property type="entry name" value="ODC_N"/>
</dbReference>
<dbReference type="SUPFAM" id="SSF51735">
    <property type="entry name" value="NAD(P)-binding Rossmann-fold domains"/>
    <property type="match status" value="1"/>
</dbReference>
<sequence>MRPDKTLLFNRSSFENLLTSQDYIQAVEKAHILHASHHIIKTDLIHADAPEGEYHIKTGGLLDQTPYYGLKCNGGFFSNSKKFNLPNILGIIYLSNASNAYPLAIFESTTISTMRTAAATTIAAKYLKPDAPIHLGVIGYGNQAAAQLLMLIENIKVETITVSGRNPEKATKFADSLKSKVQHPITTTSIEDLCLNSNIIITCTPSTTPFISRKWIQPGTFIGAVGADSPGKSELDPKLMKTAKIVADIKNQVITVGESQHAIQQNIISPDDIYCELGELLINKKKGRTNAKEIFIYDSTGTAIQDIATAAYIYEKLKNNDTIPSINFFG</sequence>
<proteinExistence type="predicted"/>
<comment type="caution">
    <text evidence="1">The sequence shown here is derived from an EMBL/GenBank/DDBJ whole genome shotgun (WGS) entry which is preliminary data.</text>
</comment>
<dbReference type="InterPro" id="IPR036291">
    <property type="entry name" value="NAD(P)-bd_dom_sf"/>
</dbReference>
<organism evidence="1 2">
    <name type="scientific">Aquimarina hainanensis</name>
    <dbReference type="NCBI Taxonomy" id="1578017"/>
    <lineage>
        <taxon>Bacteria</taxon>
        <taxon>Pseudomonadati</taxon>
        <taxon>Bacteroidota</taxon>
        <taxon>Flavobacteriia</taxon>
        <taxon>Flavobacteriales</taxon>
        <taxon>Flavobacteriaceae</taxon>
        <taxon>Aquimarina</taxon>
    </lineage>
</organism>
<dbReference type="InterPro" id="IPR003462">
    <property type="entry name" value="ODC_Mu_crystall"/>
</dbReference>
<dbReference type="PIRSF" id="PIRSF001439">
    <property type="entry name" value="CryM"/>
    <property type="match status" value="1"/>
</dbReference>
<keyword evidence="2" id="KW-1185">Reference proteome</keyword>
<protein>
    <submittedName>
        <fullName evidence="1">Ornithine cyclodeaminase family protein</fullName>
    </submittedName>
</protein>
<dbReference type="Proteomes" id="UP001597459">
    <property type="component" value="Unassembled WGS sequence"/>
</dbReference>
<evidence type="ECO:0000313" key="2">
    <source>
        <dbReference type="Proteomes" id="UP001597459"/>
    </source>
</evidence>
<name>A0ABW5NC18_9FLAO</name>
<dbReference type="Gene3D" id="3.40.50.720">
    <property type="entry name" value="NAD(P)-binding Rossmann-like Domain"/>
    <property type="match status" value="1"/>
</dbReference>
<evidence type="ECO:0000313" key="1">
    <source>
        <dbReference type="EMBL" id="MFD2592143.1"/>
    </source>
</evidence>
<dbReference type="Gene3D" id="3.30.1780.10">
    <property type="entry name" value="ornithine cyclodeaminase, domain 1"/>
    <property type="match status" value="1"/>
</dbReference>